<dbReference type="InterPro" id="IPR023093">
    <property type="entry name" value="ScpA-like_C"/>
</dbReference>
<evidence type="ECO:0000256" key="2">
    <source>
        <dbReference type="ARBA" id="ARBA00044777"/>
    </source>
</evidence>
<accession>A0A7V7QMW8</accession>
<evidence type="ECO:0000256" key="3">
    <source>
        <dbReference type="HAMAP-Rule" id="MF_01805"/>
    </source>
</evidence>
<evidence type="ECO:0000313" key="5">
    <source>
        <dbReference type="Proteomes" id="UP000461768"/>
    </source>
</evidence>
<comment type="subunit">
    <text evidence="3">Component of a cohesin-like complex composed of ScpA, ScpB and the Smc homodimer, in which ScpA and ScpB bind to the head domain of Smc. The presence of the three proteins is required for the association of the complex with DNA.</text>
</comment>
<dbReference type="InterPro" id="IPR003768">
    <property type="entry name" value="ScpA"/>
</dbReference>
<keyword evidence="3" id="KW-0131">Cell cycle</keyword>
<sequence length="246" mass="28841">MGIPVKLQAFEGPLDLLLHLIDKNKVNIYDIPIVEITRQYLDYIQQMEKEDLNIMSEFLVMAATLIDIKSKMLLPREVNEEGDETDPRQELVEKLIEYKMYKYMAYELKDRQIDAEKVLFKEPTIPKEIEEYSEPVNVEELLDGLSLARLHSIFKSIIRKQENKIDPIRSRFGKIEKEEVSLSEKIEYIKVFATENNKFSFRKLLEEQCSKMEVIVTFLAILELMKTGLIAISQEKIFDDILIITT</sequence>
<keyword evidence="3" id="KW-0132">Cell division</keyword>
<keyword evidence="1 3" id="KW-0159">Chromosome partition</keyword>
<proteinExistence type="inferred from homology"/>
<gene>
    <name evidence="3" type="primary">scpA</name>
    <name evidence="4" type="ORF">F7O84_06835</name>
</gene>
<dbReference type="Gene3D" id="1.10.10.580">
    <property type="entry name" value="Structural maintenance of chromosome 1. Chain E"/>
    <property type="match status" value="1"/>
</dbReference>
<comment type="subcellular location">
    <subcellularLocation>
        <location evidence="3">Cytoplasm</location>
    </subcellularLocation>
    <text evidence="3">Associated with two foci at the outer edges of the nucleoid region in young cells, and at four foci within both cell halves in older cells.</text>
</comment>
<protein>
    <recommendedName>
        <fullName evidence="2 3">Segregation and condensation protein A</fullName>
    </recommendedName>
</protein>
<comment type="caution">
    <text evidence="4">The sequence shown here is derived from an EMBL/GenBank/DDBJ whole genome shotgun (WGS) entry which is preliminary data.</text>
</comment>
<keyword evidence="5" id="KW-1185">Reference proteome</keyword>
<dbReference type="Gene3D" id="6.10.250.2410">
    <property type="match status" value="1"/>
</dbReference>
<dbReference type="HAMAP" id="MF_01805">
    <property type="entry name" value="ScpA"/>
    <property type="match status" value="1"/>
</dbReference>
<reference evidence="4 5" key="1">
    <citation type="submission" date="2019-09" db="EMBL/GenBank/DDBJ databases">
        <authorList>
            <person name="Valk L.C."/>
        </authorList>
    </citation>
    <scope>NUCLEOTIDE SEQUENCE [LARGE SCALE GENOMIC DNA]</scope>
    <source>
        <strain evidence="4">GalUA</strain>
    </source>
</reference>
<name>A0A7V7QMW8_9FIRM</name>
<dbReference type="GO" id="GO:0005737">
    <property type="term" value="C:cytoplasm"/>
    <property type="evidence" value="ECO:0007669"/>
    <property type="project" value="UniProtKB-SubCell"/>
</dbReference>
<keyword evidence="3" id="KW-0963">Cytoplasm</keyword>
<evidence type="ECO:0000256" key="1">
    <source>
        <dbReference type="ARBA" id="ARBA00022829"/>
    </source>
</evidence>
<dbReference type="GO" id="GO:0051301">
    <property type="term" value="P:cell division"/>
    <property type="evidence" value="ECO:0007669"/>
    <property type="project" value="UniProtKB-KW"/>
</dbReference>
<comment type="similarity">
    <text evidence="3">Belongs to the ScpA family.</text>
</comment>
<dbReference type="GO" id="GO:0007059">
    <property type="term" value="P:chromosome segregation"/>
    <property type="evidence" value="ECO:0007669"/>
    <property type="project" value="UniProtKB-UniRule"/>
</dbReference>
<evidence type="ECO:0000313" key="4">
    <source>
        <dbReference type="EMBL" id="KAB1440086.1"/>
    </source>
</evidence>
<dbReference type="AlphaFoldDB" id="A0A7V7QMW8"/>
<reference evidence="4 5" key="2">
    <citation type="submission" date="2020-02" db="EMBL/GenBank/DDBJ databases">
        <title>Candidatus Galacturonibacter soehngenii shows hetero-acetogenic catabolism of galacturonic acid but lacks a canonical carbon monoxide dehydrogenase/acetyl-CoA synthase complex.</title>
        <authorList>
            <person name="Diender M."/>
            <person name="Stouten G.R."/>
            <person name="Petersen J.F."/>
            <person name="Nielsen P.H."/>
            <person name="Dueholm M.S."/>
            <person name="Pronk J.T."/>
            <person name="Van Loosdrecht M.C.M."/>
        </authorList>
    </citation>
    <scope>NUCLEOTIDE SEQUENCE [LARGE SCALE GENOMIC DNA]</scope>
    <source>
        <strain evidence="4">GalUA</strain>
    </source>
</reference>
<dbReference type="Pfam" id="PF02616">
    <property type="entry name" value="SMC_ScpA"/>
    <property type="match status" value="1"/>
</dbReference>
<dbReference type="OrthoDB" id="9811016at2"/>
<dbReference type="RefSeq" id="WP_151143359.1">
    <property type="nucleotide sequence ID" value="NZ_WAGX01000004.1"/>
</dbReference>
<dbReference type="PANTHER" id="PTHR33969">
    <property type="entry name" value="SEGREGATION AND CONDENSATION PROTEIN A"/>
    <property type="match status" value="1"/>
</dbReference>
<dbReference type="GO" id="GO:0006260">
    <property type="term" value="P:DNA replication"/>
    <property type="evidence" value="ECO:0007669"/>
    <property type="project" value="UniProtKB-UniRule"/>
</dbReference>
<dbReference type="Proteomes" id="UP000461768">
    <property type="component" value="Unassembled WGS sequence"/>
</dbReference>
<organism evidence="4 5">
    <name type="scientific">Candidatus Galacturonatibacter soehngenii</name>
    <dbReference type="NCBI Taxonomy" id="2307010"/>
    <lineage>
        <taxon>Bacteria</taxon>
        <taxon>Bacillati</taxon>
        <taxon>Bacillota</taxon>
        <taxon>Clostridia</taxon>
        <taxon>Lachnospirales</taxon>
        <taxon>Lachnospiraceae</taxon>
        <taxon>Candidatus Galacturonatibacter</taxon>
    </lineage>
</organism>
<dbReference type="PANTHER" id="PTHR33969:SF2">
    <property type="entry name" value="SEGREGATION AND CONDENSATION PROTEIN A"/>
    <property type="match status" value="1"/>
</dbReference>
<comment type="function">
    <text evidence="3">Participates in chromosomal partition during cell division. May act via the formation of a condensin-like complex containing Smc and ScpB that pull DNA away from mid-cell into both cell halves.</text>
</comment>
<dbReference type="EMBL" id="WAGX01000004">
    <property type="protein sequence ID" value="KAB1440086.1"/>
    <property type="molecule type" value="Genomic_DNA"/>
</dbReference>